<proteinExistence type="predicted"/>
<sequence length="86" mass="9650">MDIGACSNDHGVRPTQLLQSGRTIKEKASIGTGRFILYGTELHVVLPRGAYIGCTRTENLVRNDKFKKRHALRNWDGNSMHGRNLT</sequence>
<dbReference type="AlphaFoldDB" id="A0A1J5Q7B8"/>
<name>A0A1J5Q7B8_9ZZZZ</name>
<comment type="caution">
    <text evidence="1">The sequence shown here is derived from an EMBL/GenBank/DDBJ whole genome shotgun (WGS) entry which is preliminary data.</text>
</comment>
<reference evidence="1" key="1">
    <citation type="submission" date="2016-10" db="EMBL/GenBank/DDBJ databases">
        <title>Sequence of Gallionella enrichment culture.</title>
        <authorList>
            <person name="Poehlein A."/>
            <person name="Muehling M."/>
            <person name="Daniel R."/>
        </authorList>
    </citation>
    <scope>NUCLEOTIDE SEQUENCE</scope>
</reference>
<organism evidence="1">
    <name type="scientific">mine drainage metagenome</name>
    <dbReference type="NCBI Taxonomy" id="410659"/>
    <lineage>
        <taxon>unclassified sequences</taxon>
        <taxon>metagenomes</taxon>
        <taxon>ecological metagenomes</taxon>
    </lineage>
</organism>
<gene>
    <name evidence="1" type="ORF">GALL_387050</name>
</gene>
<protein>
    <submittedName>
        <fullName evidence="1">Uncharacterized protein</fullName>
    </submittedName>
</protein>
<dbReference type="EMBL" id="MLJW01001195">
    <property type="protein sequence ID" value="OIQ79550.1"/>
    <property type="molecule type" value="Genomic_DNA"/>
</dbReference>
<accession>A0A1J5Q7B8</accession>
<evidence type="ECO:0000313" key="1">
    <source>
        <dbReference type="EMBL" id="OIQ79550.1"/>
    </source>
</evidence>